<gene>
    <name evidence="1" type="ORF">RM844_19580</name>
</gene>
<dbReference type="EMBL" id="JAVREO010000011">
    <property type="protein sequence ID" value="MDT0268490.1"/>
    <property type="molecule type" value="Genomic_DNA"/>
</dbReference>
<organism evidence="1 2">
    <name type="scientific">Streptomyces chisholmiae</name>
    <dbReference type="NCBI Taxonomy" id="3075540"/>
    <lineage>
        <taxon>Bacteria</taxon>
        <taxon>Bacillati</taxon>
        <taxon>Actinomycetota</taxon>
        <taxon>Actinomycetes</taxon>
        <taxon>Kitasatosporales</taxon>
        <taxon>Streptomycetaceae</taxon>
        <taxon>Streptomyces</taxon>
    </lineage>
</organism>
<dbReference type="Proteomes" id="UP001183410">
    <property type="component" value="Unassembled WGS sequence"/>
</dbReference>
<sequence>MFAVQLAELLGDPPAGVPEALDLVAGFDAALVSGLGRLTPEHAAALTGLAGAVAASPLGPGVGEAAEKLVAGSVTDERLAAVAGARGALLGAVHDAQLAALDSALGRDREPWAEPPPAEPVADRLLDGSRSWLRELALVGWRGLDDDSLRGVDQALAALWAEPAARRLAVLLDGLAAELRACAPLATWERLPVRRWADLWAGALLLSQPGARLAAGEPLAEVTGRLLPLGTELHEHDTAVQLVVHALLETGGDEPARLVRVAVGAAKVETISGPTVWQLLTGYPVLLRALAERRAVTVSGLSLLAGGDLRWDESGAALAEPADPFVTARTHLAGARAAAVPPLRRHPVQLAEPVLLEGYRVKDGALTLDGHVLPLELDQLPAGGPLTPQLVKASTACLGLLRWEAGGWSLRPLGVRAVVRKEEVDAHTGDWAQGPTDPKVAKAEAKWGDAVGVLRERAGRLLRS</sequence>
<evidence type="ECO:0000313" key="2">
    <source>
        <dbReference type="Proteomes" id="UP001183410"/>
    </source>
</evidence>
<accession>A0ABU2JU54</accession>
<name>A0ABU2JU54_9ACTN</name>
<proteinExistence type="predicted"/>
<evidence type="ECO:0000313" key="1">
    <source>
        <dbReference type="EMBL" id="MDT0268490.1"/>
    </source>
</evidence>
<keyword evidence="2" id="KW-1185">Reference proteome</keyword>
<dbReference type="RefSeq" id="WP_311668577.1">
    <property type="nucleotide sequence ID" value="NZ_JAVREO010000011.1"/>
</dbReference>
<comment type="caution">
    <text evidence="1">The sequence shown here is derived from an EMBL/GenBank/DDBJ whole genome shotgun (WGS) entry which is preliminary data.</text>
</comment>
<reference evidence="2" key="1">
    <citation type="submission" date="2023-07" db="EMBL/GenBank/DDBJ databases">
        <title>30 novel species of actinomycetes from the DSMZ collection.</title>
        <authorList>
            <person name="Nouioui I."/>
        </authorList>
    </citation>
    <scope>NUCLEOTIDE SEQUENCE [LARGE SCALE GENOMIC DNA]</scope>
    <source>
        <strain evidence="2">DSM 44915</strain>
    </source>
</reference>
<protein>
    <submittedName>
        <fullName evidence="1">Uncharacterized protein</fullName>
    </submittedName>
</protein>